<feature type="region of interest" description="Disordered" evidence="1">
    <location>
        <begin position="193"/>
        <end position="214"/>
    </location>
</feature>
<dbReference type="CDD" id="cd09917">
    <property type="entry name" value="F-box_SF"/>
    <property type="match status" value="1"/>
</dbReference>
<dbReference type="AlphaFoldDB" id="A0AAV9X151"/>
<dbReference type="Proteomes" id="UP001365542">
    <property type="component" value="Unassembled WGS sequence"/>
</dbReference>
<protein>
    <recommendedName>
        <fullName evidence="2">F-box domain-containing protein</fullName>
    </recommendedName>
</protein>
<evidence type="ECO:0000256" key="1">
    <source>
        <dbReference type="SAM" id="MobiDB-lite"/>
    </source>
</evidence>
<keyword evidence="4" id="KW-1185">Reference proteome</keyword>
<evidence type="ECO:0000259" key="2">
    <source>
        <dbReference type="PROSITE" id="PS50181"/>
    </source>
</evidence>
<name>A0AAV9X151_9PEZI</name>
<dbReference type="InterPro" id="IPR036047">
    <property type="entry name" value="F-box-like_dom_sf"/>
</dbReference>
<dbReference type="EMBL" id="JAVHJO010000012">
    <property type="protein sequence ID" value="KAK6531676.1"/>
    <property type="molecule type" value="Genomic_DNA"/>
</dbReference>
<dbReference type="InterPro" id="IPR001810">
    <property type="entry name" value="F-box_dom"/>
</dbReference>
<accession>A0AAV9X151</accession>
<gene>
    <name evidence="3" type="ORF">TWF694_002852</name>
</gene>
<feature type="domain" description="F-box" evidence="2">
    <location>
        <begin position="23"/>
        <end position="70"/>
    </location>
</feature>
<feature type="compositionally biased region" description="Basic and acidic residues" evidence="1">
    <location>
        <begin position="198"/>
        <end position="214"/>
    </location>
</feature>
<organism evidence="3 4">
    <name type="scientific">Orbilia ellipsospora</name>
    <dbReference type="NCBI Taxonomy" id="2528407"/>
    <lineage>
        <taxon>Eukaryota</taxon>
        <taxon>Fungi</taxon>
        <taxon>Dikarya</taxon>
        <taxon>Ascomycota</taxon>
        <taxon>Pezizomycotina</taxon>
        <taxon>Orbiliomycetes</taxon>
        <taxon>Orbiliales</taxon>
        <taxon>Orbiliaceae</taxon>
        <taxon>Orbilia</taxon>
    </lineage>
</organism>
<sequence>MASRKRYIHLDTLMNDDKATSSECPLFSLPLDIITLVLRYLTLKDIISLSLTSKLLRHLAYSTKNEAESFCSNLIHQKLLLPQTQATPIATPTSTDNNNNNTSNRKYKYKYKCLYCSQTLCIPSCSPTALYLDTYSGIFFPTYLYHPQTARYLGACTPEEWALSSDIRADDNGLGYAYSTVWCEHHRCPRDLLLPPDPKPKDGDSNSSDEDGRARREGANAFVTVYNNNHFWSNLREFACVPGSKFKYMHPPSHRPVRLAGYIPRMKRKHAPPLLQRFNLNLNLNIFKLSGSGGGSKNSRDRTQQGKKKRGEVVYERYCFETFCMHCLLPVQEDEKDTLRGLEQLDSRITRAGKAFVPGGIYKQLCTCSDNGRGCGRCGIATLKFTHLQPFISPGGLYIFTLATLCKTYSTFSSGYGRLSDAAEMAGSRRIEPIHRHAASDALRLVRGSVLVDPDPPRIGIQDLPREILFRILMYVLDGAKEGLEFIWMENLLVLGHASYAFFRAWHKDGAIGMTRIEWDWKEPWCEKGSGK</sequence>
<dbReference type="Pfam" id="PF00646">
    <property type="entry name" value="F-box"/>
    <property type="match status" value="1"/>
</dbReference>
<comment type="caution">
    <text evidence="3">The sequence shown here is derived from an EMBL/GenBank/DDBJ whole genome shotgun (WGS) entry which is preliminary data.</text>
</comment>
<dbReference type="SMART" id="SM00256">
    <property type="entry name" value="FBOX"/>
    <property type="match status" value="1"/>
</dbReference>
<reference evidence="3 4" key="1">
    <citation type="submission" date="2019-10" db="EMBL/GenBank/DDBJ databases">
        <authorList>
            <person name="Palmer J.M."/>
        </authorList>
    </citation>
    <scope>NUCLEOTIDE SEQUENCE [LARGE SCALE GENOMIC DNA]</scope>
    <source>
        <strain evidence="3 4">TWF694</strain>
    </source>
</reference>
<evidence type="ECO:0000313" key="4">
    <source>
        <dbReference type="Proteomes" id="UP001365542"/>
    </source>
</evidence>
<dbReference type="SUPFAM" id="SSF81383">
    <property type="entry name" value="F-box domain"/>
    <property type="match status" value="1"/>
</dbReference>
<proteinExistence type="predicted"/>
<evidence type="ECO:0000313" key="3">
    <source>
        <dbReference type="EMBL" id="KAK6531676.1"/>
    </source>
</evidence>
<dbReference type="PROSITE" id="PS50181">
    <property type="entry name" value="FBOX"/>
    <property type="match status" value="1"/>
</dbReference>